<dbReference type="SUPFAM" id="SSF47384">
    <property type="entry name" value="Homodimeric domain of signal transducing histidine kinase"/>
    <property type="match status" value="1"/>
</dbReference>
<evidence type="ECO:0000313" key="10">
    <source>
        <dbReference type="EMBL" id="WPU63488.1"/>
    </source>
</evidence>
<dbReference type="InterPro" id="IPR050736">
    <property type="entry name" value="Sensor_HK_Regulatory"/>
</dbReference>
<dbReference type="InterPro" id="IPR003594">
    <property type="entry name" value="HATPase_dom"/>
</dbReference>
<dbReference type="InterPro" id="IPR003661">
    <property type="entry name" value="HisK_dim/P_dom"/>
</dbReference>
<feature type="transmembrane region" description="Helical" evidence="8">
    <location>
        <begin position="27"/>
        <end position="45"/>
    </location>
</feature>
<keyword evidence="11" id="KW-1185">Reference proteome</keyword>
<comment type="catalytic activity">
    <reaction evidence="1">
        <text>ATP + protein L-histidine = ADP + protein N-phospho-L-histidine.</text>
        <dbReference type="EC" id="2.7.13.3"/>
    </reaction>
</comment>
<dbReference type="Gene3D" id="3.30.565.10">
    <property type="entry name" value="Histidine kinase-like ATPase, C-terminal domain"/>
    <property type="match status" value="1"/>
</dbReference>
<dbReference type="FunFam" id="3.30.565.10:FF:000006">
    <property type="entry name" value="Sensor histidine kinase WalK"/>
    <property type="match status" value="1"/>
</dbReference>
<evidence type="ECO:0000256" key="8">
    <source>
        <dbReference type="SAM" id="Phobius"/>
    </source>
</evidence>
<evidence type="ECO:0000256" key="2">
    <source>
        <dbReference type="ARBA" id="ARBA00012438"/>
    </source>
</evidence>
<evidence type="ECO:0000259" key="9">
    <source>
        <dbReference type="PROSITE" id="PS50109"/>
    </source>
</evidence>
<keyword evidence="8" id="KW-1133">Transmembrane helix</keyword>
<dbReference type="AlphaFoldDB" id="A0AAX4HJV3"/>
<dbReference type="PROSITE" id="PS50109">
    <property type="entry name" value="HIS_KIN"/>
    <property type="match status" value="1"/>
</dbReference>
<evidence type="ECO:0000256" key="5">
    <source>
        <dbReference type="ARBA" id="ARBA00022777"/>
    </source>
</evidence>
<feature type="transmembrane region" description="Helical" evidence="8">
    <location>
        <begin position="133"/>
        <end position="149"/>
    </location>
</feature>
<evidence type="ECO:0000256" key="7">
    <source>
        <dbReference type="SAM" id="Coils"/>
    </source>
</evidence>
<dbReference type="PANTHER" id="PTHR43711:SF1">
    <property type="entry name" value="HISTIDINE KINASE 1"/>
    <property type="match status" value="1"/>
</dbReference>
<feature type="transmembrane region" description="Helical" evidence="8">
    <location>
        <begin position="51"/>
        <end position="72"/>
    </location>
</feature>
<keyword evidence="6" id="KW-0902">Two-component regulatory system</keyword>
<dbReference type="Gene3D" id="1.10.287.130">
    <property type="match status" value="1"/>
</dbReference>
<dbReference type="CDD" id="cd00075">
    <property type="entry name" value="HATPase"/>
    <property type="match status" value="1"/>
</dbReference>
<reference evidence="10 11" key="1">
    <citation type="submission" date="2023-11" db="EMBL/GenBank/DDBJ databases">
        <title>Peredibacter starrii A3.12.</title>
        <authorList>
            <person name="Mitchell R.J."/>
        </authorList>
    </citation>
    <scope>NUCLEOTIDE SEQUENCE [LARGE SCALE GENOMIC DNA]</scope>
    <source>
        <strain evidence="10 11">A3.12</strain>
    </source>
</reference>
<dbReference type="Pfam" id="PF02518">
    <property type="entry name" value="HATPase_c"/>
    <property type="match status" value="1"/>
</dbReference>
<feature type="coiled-coil region" evidence="7">
    <location>
        <begin position="207"/>
        <end position="245"/>
    </location>
</feature>
<dbReference type="EMBL" id="CP139487">
    <property type="protein sequence ID" value="WPU63488.1"/>
    <property type="molecule type" value="Genomic_DNA"/>
</dbReference>
<dbReference type="KEGG" id="psti:SOO65_12390"/>
<dbReference type="Proteomes" id="UP001324634">
    <property type="component" value="Chromosome"/>
</dbReference>
<evidence type="ECO:0000256" key="4">
    <source>
        <dbReference type="ARBA" id="ARBA00022679"/>
    </source>
</evidence>
<dbReference type="InterPro" id="IPR004358">
    <property type="entry name" value="Sig_transdc_His_kin-like_C"/>
</dbReference>
<keyword evidence="7" id="KW-0175">Coiled coil</keyword>
<name>A0AAX4HJV3_9BACT</name>
<evidence type="ECO:0000256" key="3">
    <source>
        <dbReference type="ARBA" id="ARBA00022553"/>
    </source>
</evidence>
<dbReference type="CDD" id="cd00082">
    <property type="entry name" value="HisKA"/>
    <property type="match status" value="1"/>
</dbReference>
<dbReference type="PRINTS" id="PR00344">
    <property type="entry name" value="BCTRLSENSOR"/>
</dbReference>
<organism evidence="10 11">
    <name type="scientific">Peredibacter starrii</name>
    <dbReference type="NCBI Taxonomy" id="28202"/>
    <lineage>
        <taxon>Bacteria</taxon>
        <taxon>Pseudomonadati</taxon>
        <taxon>Bdellovibrionota</taxon>
        <taxon>Bacteriovoracia</taxon>
        <taxon>Bacteriovoracales</taxon>
        <taxon>Bacteriovoracaceae</taxon>
        <taxon>Peredibacter</taxon>
    </lineage>
</organism>
<feature type="transmembrane region" description="Helical" evidence="8">
    <location>
        <begin position="84"/>
        <end position="104"/>
    </location>
</feature>
<feature type="transmembrane region" description="Helical" evidence="8">
    <location>
        <begin position="161"/>
        <end position="179"/>
    </location>
</feature>
<keyword evidence="8" id="KW-0812">Transmembrane</keyword>
<keyword evidence="3" id="KW-0597">Phosphoprotein</keyword>
<dbReference type="RefSeq" id="WP_321390287.1">
    <property type="nucleotide sequence ID" value="NZ_CP139487.1"/>
</dbReference>
<dbReference type="GO" id="GO:0000155">
    <property type="term" value="F:phosphorelay sensor kinase activity"/>
    <property type="evidence" value="ECO:0007669"/>
    <property type="project" value="InterPro"/>
</dbReference>
<protein>
    <recommendedName>
        <fullName evidence="2">histidine kinase</fullName>
        <ecNumber evidence="2">2.7.13.3</ecNumber>
    </recommendedName>
</protein>
<dbReference type="Pfam" id="PF00512">
    <property type="entry name" value="HisKA"/>
    <property type="match status" value="1"/>
</dbReference>
<sequence>MPSNWTLEELTRYQNMVVSQTRESCRVLTLLGITLIPLYAILDYIAHRDYFIELSITRTAAVILFVLIFVYVKKRYDSMNPFVVGFSSLTLAATLVTIQCYILGGFASPYYAGVNLVLLAGILIFPVVPRQMFFLVTLNVLIYILAGFLKSNFELTHLAEFLNNTFVLMTTGIIGVIAAKIREEGRIQSFNQVLQIEKNQTELEASRDILQLNLQSEQDNVAALVQEITSRKAELEKALILAEHAKLESQLALSLREEFISLASHELKTPITSLTLQTQLYQRKFMKDQTLEPDQLSKLFMTYDLQLKRLTRIISDMLDISRIQAGKFELEVTEVDLEMTVKQVVDLAMSIERVPINLVTQGSVKGHWDAFRIEQAVLNLVTNAIKYGRGMPIDITLKSANNAVIIEVADRGIGIRPEHLGRIFDRFERAVGHREFAGLGLGLYITKQIVEAHGGKIQVESVYNEGSKFTITLPLK</sequence>
<keyword evidence="8" id="KW-0472">Membrane</keyword>
<dbReference type="InterPro" id="IPR036097">
    <property type="entry name" value="HisK_dim/P_sf"/>
</dbReference>
<dbReference type="InterPro" id="IPR005467">
    <property type="entry name" value="His_kinase_dom"/>
</dbReference>
<proteinExistence type="predicted"/>
<dbReference type="SMART" id="SM00387">
    <property type="entry name" value="HATPase_c"/>
    <property type="match status" value="1"/>
</dbReference>
<feature type="domain" description="Histidine kinase" evidence="9">
    <location>
        <begin position="262"/>
        <end position="476"/>
    </location>
</feature>
<gene>
    <name evidence="10" type="ORF">SOO65_12390</name>
</gene>
<keyword evidence="5 10" id="KW-0418">Kinase</keyword>
<evidence type="ECO:0000256" key="6">
    <source>
        <dbReference type="ARBA" id="ARBA00023012"/>
    </source>
</evidence>
<dbReference type="EC" id="2.7.13.3" evidence="2"/>
<evidence type="ECO:0000256" key="1">
    <source>
        <dbReference type="ARBA" id="ARBA00000085"/>
    </source>
</evidence>
<dbReference type="PANTHER" id="PTHR43711">
    <property type="entry name" value="TWO-COMPONENT HISTIDINE KINASE"/>
    <property type="match status" value="1"/>
</dbReference>
<keyword evidence="4" id="KW-0808">Transferase</keyword>
<dbReference type="InterPro" id="IPR036890">
    <property type="entry name" value="HATPase_C_sf"/>
</dbReference>
<accession>A0AAX4HJV3</accession>
<dbReference type="SMART" id="SM00388">
    <property type="entry name" value="HisKA"/>
    <property type="match status" value="1"/>
</dbReference>
<dbReference type="SUPFAM" id="SSF55874">
    <property type="entry name" value="ATPase domain of HSP90 chaperone/DNA topoisomerase II/histidine kinase"/>
    <property type="match status" value="1"/>
</dbReference>
<evidence type="ECO:0000313" key="11">
    <source>
        <dbReference type="Proteomes" id="UP001324634"/>
    </source>
</evidence>